<feature type="domain" description="Xylose isomerase-like TIM barrel" evidence="1">
    <location>
        <begin position="26"/>
        <end position="256"/>
    </location>
</feature>
<dbReference type="InterPro" id="IPR013022">
    <property type="entry name" value="Xyl_isomerase-like_TIM-brl"/>
</dbReference>
<dbReference type="SUPFAM" id="SSF51658">
    <property type="entry name" value="Xylose isomerase-like"/>
    <property type="match status" value="1"/>
</dbReference>
<dbReference type="Proteomes" id="UP000245622">
    <property type="component" value="Chromosome 1"/>
</dbReference>
<dbReference type="PANTHER" id="PTHR12110:SF41">
    <property type="entry name" value="INOSOSE DEHYDRATASE"/>
    <property type="match status" value="1"/>
</dbReference>
<dbReference type="Gene3D" id="3.20.20.150">
    <property type="entry name" value="Divalent-metal-dependent TIM barrel enzymes"/>
    <property type="match status" value="1"/>
</dbReference>
<accession>A0A1V1I3W7</accession>
<dbReference type="InterPro" id="IPR050312">
    <property type="entry name" value="IolE/XylAMocC-like"/>
</dbReference>
<keyword evidence="2" id="KW-0413">Isomerase</keyword>
<evidence type="ECO:0000259" key="1">
    <source>
        <dbReference type="Pfam" id="PF01261"/>
    </source>
</evidence>
<name>A0A1V1I3W7_9FIRM</name>
<gene>
    <name evidence="2" type="ORF">CRIB_2299</name>
</gene>
<dbReference type="Pfam" id="PF01261">
    <property type="entry name" value="AP_endonuc_2"/>
    <property type="match status" value="1"/>
</dbReference>
<evidence type="ECO:0000313" key="2">
    <source>
        <dbReference type="EMBL" id="CED94898.1"/>
    </source>
</evidence>
<protein>
    <submittedName>
        <fullName evidence="2">Sugar phosphate isomerase/epimerase</fullName>
    </submittedName>
</protein>
<dbReference type="AlphaFoldDB" id="A0A1V1I3W7"/>
<dbReference type="GeneID" id="82206332"/>
<organism evidence="2 3">
    <name type="scientific">Romboutsia ilealis</name>
    <dbReference type="NCBI Taxonomy" id="1115758"/>
    <lineage>
        <taxon>Bacteria</taxon>
        <taxon>Bacillati</taxon>
        <taxon>Bacillota</taxon>
        <taxon>Clostridia</taxon>
        <taxon>Peptostreptococcales</taxon>
        <taxon>Peptostreptococcaceae</taxon>
        <taxon>Romboutsia</taxon>
    </lineage>
</organism>
<dbReference type="InterPro" id="IPR036237">
    <property type="entry name" value="Xyl_isomerase-like_sf"/>
</dbReference>
<reference evidence="2 3" key="1">
    <citation type="submission" date="2014-04" db="EMBL/GenBank/DDBJ databases">
        <authorList>
            <person name="Hornung B.V."/>
        </authorList>
    </citation>
    <scope>NUCLEOTIDE SEQUENCE [LARGE SCALE GENOMIC DNA]</scope>
    <source>
        <strain evidence="2 3">CRIB</strain>
    </source>
</reference>
<keyword evidence="3" id="KW-1185">Reference proteome</keyword>
<dbReference type="PANTHER" id="PTHR12110">
    <property type="entry name" value="HYDROXYPYRUVATE ISOMERASE"/>
    <property type="match status" value="1"/>
</dbReference>
<dbReference type="EMBL" id="LN555523">
    <property type="protein sequence ID" value="CED94898.1"/>
    <property type="molecule type" value="Genomic_DNA"/>
</dbReference>
<dbReference type="GO" id="GO:0016853">
    <property type="term" value="F:isomerase activity"/>
    <property type="evidence" value="ECO:0007669"/>
    <property type="project" value="UniProtKB-KW"/>
</dbReference>
<dbReference type="KEGG" id="ril:CRIB_2299"/>
<evidence type="ECO:0000313" key="3">
    <source>
        <dbReference type="Proteomes" id="UP000245622"/>
    </source>
</evidence>
<dbReference type="RefSeq" id="WP_180702388.1">
    <property type="nucleotide sequence ID" value="NZ_LN555523.1"/>
</dbReference>
<proteinExistence type="predicted"/>
<sequence length="296" mass="33947">MQKPTIGVQMMMLKDKIAKDGIRETFKKVKELGFSTVELSQVEMSPENVAEIKSSLEEFDMKVCATSASIKSMMPGIKMENLRDDFDKIVADTKALNCKYIRIGMISFDCLGSKEKIIEYTKELNEMGRRLKEEGLSLYYHNHHMEFSKYDGKYLMDIMVEESDPEYLGFELDVHWLQRGGVNPLEWIKKLEGRTKIIHIKDYRISQTLDLSGGVEGIMRSMADVVEFAEIGEGNLDMKAIIDLAGETGVEHIFIEQDNTYGRDPYESLEISARNLRNLGYEDRFNHNSICCDLSM</sequence>